<dbReference type="InterPro" id="IPR009057">
    <property type="entry name" value="Homeodomain-like_sf"/>
</dbReference>
<feature type="domain" description="HTH tetR-type" evidence="5">
    <location>
        <begin position="29"/>
        <end position="89"/>
    </location>
</feature>
<keyword evidence="3" id="KW-0804">Transcription</keyword>
<dbReference type="InterPro" id="IPR036271">
    <property type="entry name" value="Tet_transcr_reg_TetR-rel_C_sf"/>
</dbReference>
<dbReference type="PANTHER" id="PTHR30055:SF151">
    <property type="entry name" value="TRANSCRIPTIONAL REGULATORY PROTEIN"/>
    <property type="match status" value="1"/>
</dbReference>
<dbReference type="InterPro" id="IPR050109">
    <property type="entry name" value="HTH-type_TetR-like_transc_reg"/>
</dbReference>
<dbReference type="SUPFAM" id="SSF46689">
    <property type="entry name" value="Homeodomain-like"/>
    <property type="match status" value="1"/>
</dbReference>
<dbReference type="Pfam" id="PF02909">
    <property type="entry name" value="TetR_C_1"/>
    <property type="match status" value="1"/>
</dbReference>
<dbReference type="InterPro" id="IPR004111">
    <property type="entry name" value="Repressor_TetR_C"/>
</dbReference>
<evidence type="ECO:0000259" key="5">
    <source>
        <dbReference type="PROSITE" id="PS50977"/>
    </source>
</evidence>
<dbReference type="SUPFAM" id="SSF48498">
    <property type="entry name" value="Tetracyclin repressor-like, C-terminal domain"/>
    <property type="match status" value="1"/>
</dbReference>
<dbReference type="Proteomes" id="UP001165079">
    <property type="component" value="Unassembled WGS sequence"/>
</dbReference>
<dbReference type="GO" id="GO:0045892">
    <property type="term" value="P:negative regulation of DNA-templated transcription"/>
    <property type="evidence" value="ECO:0007669"/>
    <property type="project" value="InterPro"/>
</dbReference>
<dbReference type="InterPro" id="IPR001647">
    <property type="entry name" value="HTH_TetR"/>
</dbReference>
<protein>
    <submittedName>
        <fullName evidence="6">TetR family transcriptional regulator</fullName>
    </submittedName>
</protein>
<dbReference type="PANTHER" id="PTHR30055">
    <property type="entry name" value="HTH-TYPE TRANSCRIPTIONAL REGULATOR RUTR"/>
    <property type="match status" value="1"/>
</dbReference>
<feature type="DNA-binding region" description="H-T-H motif" evidence="4">
    <location>
        <begin position="52"/>
        <end position="71"/>
    </location>
</feature>
<dbReference type="Gene3D" id="1.10.10.60">
    <property type="entry name" value="Homeodomain-like"/>
    <property type="match status" value="1"/>
</dbReference>
<dbReference type="RefSeq" id="WP_285663790.1">
    <property type="nucleotide sequence ID" value="NZ_BSTX01000002.1"/>
</dbReference>
<reference evidence="6" key="1">
    <citation type="submission" date="2023-03" db="EMBL/GenBank/DDBJ databases">
        <title>Actinorhabdospora filicis NBRC 111898.</title>
        <authorList>
            <person name="Ichikawa N."/>
            <person name="Sato H."/>
            <person name="Tonouchi N."/>
        </authorList>
    </citation>
    <scope>NUCLEOTIDE SEQUENCE</scope>
    <source>
        <strain evidence="6">NBRC 111898</strain>
    </source>
</reference>
<comment type="caution">
    <text evidence="6">The sequence shown here is derived from an EMBL/GenBank/DDBJ whole genome shotgun (WGS) entry which is preliminary data.</text>
</comment>
<gene>
    <name evidence="6" type="ORF">Afil01_34470</name>
</gene>
<dbReference type="GO" id="GO:0000976">
    <property type="term" value="F:transcription cis-regulatory region binding"/>
    <property type="evidence" value="ECO:0007669"/>
    <property type="project" value="TreeGrafter"/>
</dbReference>
<keyword evidence="2 4" id="KW-0238">DNA-binding</keyword>
<evidence type="ECO:0000256" key="1">
    <source>
        <dbReference type="ARBA" id="ARBA00023015"/>
    </source>
</evidence>
<evidence type="ECO:0000256" key="3">
    <source>
        <dbReference type="ARBA" id="ARBA00023163"/>
    </source>
</evidence>
<organism evidence="6 7">
    <name type="scientific">Actinorhabdospora filicis</name>
    <dbReference type="NCBI Taxonomy" id="1785913"/>
    <lineage>
        <taxon>Bacteria</taxon>
        <taxon>Bacillati</taxon>
        <taxon>Actinomycetota</taxon>
        <taxon>Actinomycetes</taxon>
        <taxon>Micromonosporales</taxon>
        <taxon>Micromonosporaceae</taxon>
        <taxon>Actinorhabdospora</taxon>
    </lineage>
</organism>
<name>A0A9W6SKF4_9ACTN</name>
<accession>A0A9W6SKF4</accession>
<proteinExistence type="predicted"/>
<keyword evidence="1" id="KW-0805">Transcription regulation</keyword>
<dbReference type="PROSITE" id="PS50977">
    <property type="entry name" value="HTH_TETR_2"/>
    <property type="match status" value="1"/>
</dbReference>
<dbReference type="Gene3D" id="1.10.357.10">
    <property type="entry name" value="Tetracycline Repressor, domain 2"/>
    <property type="match status" value="1"/>
</dbReference>
<evidence type="ECO:0000313" key="7">
    <source>
        <dbReference type="Proteomes" id="UP001165079"/>
    </source>
</evidence>
<dbReference type="GO" id="GO:0003700">
    <property type="term" value="F:DNA-binding transcription factor activity"/>
    <property type="evidence" value="ECO:0007669"/>
    <property type="project" value="TreeGrafter"/>
</dbReference>
<evidence type="ECO:0000256" key="4">
    <source>
        <dbReference type="PROSITE-ProRule" id="PRU00335"/>
    </source>
</evidence>
<evidence type="ECO:0000313" key="6">
    <source>
        <dbReference type="EMBL" id="GLZ78640.1"/>
    </source>
</evidence>
<evidence type="ECO:0000256" key="2">
    <source>
        <dbReference type="ARBA" id="ARBA00023125"/>
    </source>
</evidence>
<sequence length="244" mass="26305">MKPDTSTAVRGLELLWGATERPSRGPKQGLTSDAVVRAAIELADADGLAALSMRKVAERLGVGAMTLYTYVPAKDELVALMVDAALGERPVPVGEGWRELLASVARGLWELYLRHPWLLAASSERTPIGPNALVNYERELSTLSGTGLDSTAMVSVISLVAGYVAGAARSAVQVIEEERRTGQTREEWWHQTSPVLDRLIDYASYPTVVSVADADSHAHGPAENFAFGLERVLDGIEALIATRR</sequence>
<dbReference type="AlphaFoldDB" id="A0A9W6SKF4"/>
<dbReference type="EMBL" id="BSTX01000002">
    <property type="protein sequence ID" value="GLZ78640.1"/>
    <property type="molecule type" value="Genomic_DNA"/>
</dbReference>
<dbReference type="Pfam" id="PF00440">
    <property type="entry name" value="TetR_N"/>
    <property type="match status" value="1"/>
</dbReference>
<keyword evidence="7" id="KW-1185">Reference proteome</keyword>